<keyword evidence="1" id="KW-0472">Membrane</keyword>
<organism evidence="2 3">
    <name type="scientific">Rhodocollybia butyracea</name>
    <dbReference type="NCBI Taxonomy" id="206335"/>
    <lineage>
        <taxon>Eukaryota</taxon>
        <taxon>Fungi</taxon>
        <taxon>Dikarya</taxon>
        <taxon>Basidiomycota</taxon>
        <taxon>Agaricomycotina</taxon>
        <taxon>Agaricomycetes</taxon>
        <taxon>Agaricomycetidae</taxon>
        <taxon>Agaricales</taxon>
        <taxon>Marasmiineae</taxon>
        <taxon>Omphalotaceae</taxon>
        <taxon>Rhodocollybia</taxon>
    </lineage>
</organism>
<evidence type="ECO:0000256" key="1">
    <source>
        <dbReference type="SAM" id="Phobius"/>
    </source>
</evidence>
<evidence type="ECO:0000313" key="3">
    <source>
        <dbReference type="Proteomes" id="UP000772434"/>
    </source>
</evidence>
<proteinExistence type="predicted"/>
<dbReference type="Proteomes" id="UP000772434">
    <property type="component" value="Unassembled WGS sequence"/>
</dbReference>
<accession>A0A9P5UA25</accession>
<evidence type="ECO:0000313" key="2">
    <source>
        <dbReference type="EMBL" id="KAF9070593.1"/>
    </source>
</evidence>
<feature type="transmembrane region" description="Helical" evidence="1">
    <location>
        <begin position="89"/>
        <end position="107"/>
    </location>
</feature>
<dbReference type="EMBL" id="JADNRY010000039">
    <property type="protein sequence ID" value="KAF9070593.1"/>
    <property type="molecule type" value="Genomic_DNA"/>
</dbReference>
<sequence length="199" mass="22092">MLRVFALIAGAVYHTVQRVLRLDSEAMEINFNSHCIPEFTFNQASSNPVMVFVYVELTIQLIILALVLKRTVWDLRQYSHLLLSVLKRDGLIIFGAMGVAMIAIGVGEAKKGTTAVFVFPLFISLISTVGCHAILNLQKLGSAGTDANPSEQKKELELTSFNAMDITTWDERTFQMVNYMPNALENETVTMHSVPPVTV</sequence>
<feature type="transmembrane region" description="Helical" evidence="1">
    <location>
        <begin position="113"/>
        <end position="135"/>
    </location>
</feature>
<keyword evidence="1" id="KW-0812">Transmembrane</keyword>
<gene>
    <name evidence="2" type="ORF">BDP27DRAFT_1419838</name>
</gene>
<protein>
    <submittedName>
        <fullName evidence="2">Uncharacterized protein</fullName>
    </submittedName>
</protein>
<keyword evidence="3" id="KW-1185">Reference proteome</keyword>
<name>A0A9P5UA25_9AGAR</name>
<dbReference type="OrthoDB" id="3020506at2759"/>
<reference evidence="2" key="1">
    <citation type="submission" date="2020-11" db="EMBL/GenBank/DDBJ databases">
        <authorList>
            <consortium name="DOE Joint Genome Institute"/>
            <person name="Ahrendt S."/>
            <person name="Riley R."/>
            <person name="Andreopoulos W."/>
            <person name="Labutti K."/>
            <person name="Pangilinan J."/>
            <person name="Ruiz-Duenas F.J."/>
            <person name="Barrasa J.M."/>
            <person name="Sanchez-Garcia M."/>
            <person name="Camarero S."/>
            <person name="Miyauchi S."/>
            <person name="Serrano A."/>
            <person name="Linde D."/>
            <person name="Babiker R."/>
            <person name="Drula E."/>
            <person name="Ayuso-Fernandez I."/>
            <person name="Pacheco R."/>
            <person name="Padilla G."/>
            <person name="Ferreira P."/>
            <person name="Barriuso J."/>
            <person name="Kellner H."/>
            <person name="Castanera R."/>
            <person name="Alfaro M."/>
            <person name="Ramirez L."/>
            <person name="Pisabarro A.G."/>
            <person name="Kuo A."/>
            <person name="Tritt A."/>
            <person name="Lipzen A."/>
            <person name="He G."/>
            <person name="Yan M."/>
            <person name="Ng V."/>
            <person name="Cullen D."/>
            <person name="Martin F."/>
            <person name="Rosso M.-N."/>
            <person name="Henrissat B."/>
            <person name="Hibbett D."/>
            <person name="Martinez A.T."/>
            <person name="Grigoriev I.V."/>
        </authorList>
    </citation>
    <scope>NUCLEOTIDE SEQUENCE</scope>
    <source>
        <strain evidence="2">AH 40177</strain>
    </source>
</reference>
<dbReference type="AlphaFoldDB" id="A0A9P5UA25"/>
<comment type="caution">
    <text evidence="2">The sequence shown here is derived from an EMBL/GenBank/DDBJ whole genome shotgun (WGS) entry which is preliminary data.</text>
</comment>
<keyword evidence="1" id="KW-1133">Transmembrane helix</keyword>
<feature type="transmembrane region" description="Helical" evidence="1">
    <location>
        <begin position="49"/>
        <end position="68"/>
    </location>
</feature>